<dbReference type="EMBL" id="WBVM01000006">
    <property type="protein sequence ID" value="KAB2807207.1"/>
    <property type="molecule type" value="Genomic_DNA"/>
</dbReference>
<dbReference type="InterPro" id="IPR025202">
    <property type="entry name" value="PLD-like_dom"/>
</dbReference>
<evidence type="ECO:0000313" key="5">
    <source>
        <dbReference type="Proteomes" id="UP000449906"/>
    </source>
</evidence>
<sequence length="341" mass="36485">MRLGLLTCTLLSTVLGVSLLPGVALSDASAAPAPVVVPASVAEAPPLAEAPVAPAARKKVDSYRPNPGLRFNEPYNRGGKKANTIRRHILRSIDSTRKGDVIQMAAWNIRGRSWMKSLIRAHKRGVAVQVIMDKVNWGPGHPNPEAAAVAKVLKGKENRPVQSWLKRCSSSCRGKRGIPHSKFYLFSRVNDRSYVTMFGSNNATNVAAEDQWNDLYTWVNNKKIYTTFQNVFNQRSSTGTRAAGRSSGPGSARRSWSTSTPTRARSRPRSATPTCTGSTGSPAAARPAVRASRAAPRSGSCRPRSTASAARSSPASWSTSARPAATSASSTPSWGATCTRS</sequence>
<evidence type="ECO:0000259" key="3">
    <source>
        <dbReference type="Pfam" id="PF13091"/>
    </source>
</evidence>
<keyword evidence="2" id="KW-0732">Signal</keyword>
<dbReference type="SUPFAM" id="SSF56024">
    <property type="entry name" value="Phospholipase D/nuclease"/>
    <property type="match status" value="1"/>
</dbReference>
<organism evidence="4 5">
    <name type="scientific">Nocardioides simplex</name>
    <name type="common">Arthrobacter simplex</name>
    <dbReference type="NCBI Taxonomy" id="2045"/>
    <lineage>
        <taxon>Bacteria</taxon>
        <taxon>Bacillati</taxon>
        <taxon>Actinomycetota</taxon>
        <taxon>Actinomycetes</taxon>
        <taxon>Propionibacteriales</taxon>
        <taxon>Nocardioidaceae</taxon>
        <taxon>Pimelobacter</taxon>
    </lineage>
</organism>
<evidence type="ECO:0000256" key="2">
    <source>
        <dbReference type="SAM" id="SignalP"/>
    </source>
</evidence>
<reference evidence="4 5" key="1">
    <citation type="submission" date="2019-09" db="EMBL/GenBank/DDBJ databases">
        <title>Pimelobacter sp. isolated from Paulinella.</title>
        <authorList>
            <person name="Jeong S.E."/>
        </authorList>
    </citation>
    <scope>NUCLEOTIDE SEQUENCE [LARGE SCALE GENOMIC DNA]</scope>
    <source>
        <strain evidence="4 5">Pch-N</strain>
    </source>
</reference>
<accession>A0A7J5DR14</accession>
<dbReference type="Pfam" id="PF13091">
    <property type="entry name" value="PLDc_2"/>
    <property type="match status" value="1"/>
</dbReference>
<feature type="compositionally biased region" description="Low complexity" evidence="1">
    <location>
        <begin position="239"/>
        <end position="274"/>
    </location>
</feature>
<evidence type="ECO:0000313" key="4">
    <source>
        <dbReference type="EMBL" id="KAB2807207.1"/>
    </source>
</evidence>
<evidence type="ECO:0000256" key="1">
    <source>
        <dbReference type="SAM" id="MobiDB-lite"/>
    </source>
</evidence>
<comment type="caution">
    <text evidence="4">The sequence shown here is derived from an EMBL/GenBank/DDBJ whole genome shotgun (WGS) entry which is preliminary data.</text>
</comment>
<feature type="chain" id="PRO_5038482376" description="Phospholipase D-like domain-containing protein" evidence="2">
    <location>
        <begin position="27"/>
        <end position="341"/>
    </location>
</feature>
<feature type="compositionally biased region" description="Low complexity" evidence="1">
    <location>
        <begin position="281"/>
        <end position="334"/>
    </location>
</feature>
<feature type="region of interest" description="Disordered" evidence="1">
    <location>
        <begin position="236"/>
        <end position="341"/>
    </location>
</feature>
<feature type="domain" description="Phospholipase D-like" evidence="3">
    <location>
        <begin position="90"/>
        <end position="234"/>
    </location>
</feature>
<dbReference type="Proteomes" id="UP000449906">
    <property type="component" value="Unassembled WGS sequence"/>
</dbReference>
<dbReference type="Gene3D" id="3.30.870.10">
    <property type="entry name" value="Endonuclease Chain A"/>
    <property type="match status" value="1"/>
</dbReference>
<protein>
    <recommendedName>
        <fullName evidence="3">Phospholipase D-like domain-containing protein</fullName>
    </recommendedName>
</protein>
<name>A0A7J5DR14_NOCSI</name>
<dbReference type="AlphaFoldDB" id="A0A7J5DR14"/>
<proteinExistence type="predicted"/>
<feature type="signal peptide" evidence="2">
    <location>
        <begin position="1"/>
        <end position="26"/>
    </location>
</feature>
<gene>
    <name evidence="4" type="ORF">F9L07_27355</name>
</gene>